<evidence type="ECO:0000256" key="5">
    <source>
        <dbReference type="ARBA" id="ARBA00022842"/>
    </source>
</evidence>
<dbReference type="PROSITE" id="PS00387">
    <property type="entry name" value="PPASE"/>
    <property type="match status" value="1"/>
</dbReference>
<name>A0ABT5DK95_9BACT</name>
<dbReference type="Pfam" id="PF00719">
    <property type="entry name" value="Pyrophosphatase"/>
    <property type="match status" value="1"/>
</dbReference>
<keyword evidence="4" id="KW-0378">Hydrolase</keyword>
<dbReference type="InterPro" id="IPR008162">
    <property type="entry name" value="Pyrophosphatase"/>
</dbReference>
<dbReference type="Proteomes" id="UP001221838">
    <property type="component" value="Unassembled WGS sequence"/>
</dbReference>
<keyword evidence="3" id="KW-0479">Metal-binding</keyword>
<comment type="cofactor">
    <cofactor evidence="1">
        <name>Mg(2+)</name>
        <dbReference type="ChEBI" id="CHEBI:18420"/>
    </cofactor>
</comment>
<keyword evidence="5" id="KW-0460">Magnesium</keyword>
<organism evidence="6 7">
    <name type="scientific">Stigmatella ashevillensis</name>
    <dbReference type="NCBI Taxonomy" id="2995309"/>
    <lineage>
        <taxon>Bacteria</taxon>
        <taxon>Pseudomonadati</taxon>
        <taxon>Myxococcota</taxon>
        <taxon>Myxococcia</taxon>
        <taxon>Myxococcales</taxon>
        <taxon>Cystobacterineae</taxon>
        <taxon>Archangiaceae</taxon>
        <taxon>Stigmatella</taxon>
    </lineage>
</organism>
<dbReference type="RefSeq" id="WP_272144497.1">
    <property type="nucleotide sequence ID" value="NZ_JAQNDM010000002.1"/>
</dbReference>
<evidence type="ECO:0000313" key="7">
    <source>
        <dbReference type="Proteomes" id="UP001221838"/>
    </source>
</evidence>
<dbReference type="EMBL" id="JAQNDM010000002">
    <property type="protein sequence ID" value="MDC0714004.1"/>
    <property type="molecule type" value="Genomic_DNA"/>
</dbReference>
<gene>
    <name evidence="6" type="ORF">POL68_36400</name>
</gene>
<evidence type="ECO:0000256" key="1">
    <source>
        <dbReference type="ARBA" id="ARBA00001946"/>
    </source>
</evidence>
<reference evidence="6 7" key="1">
    <citation type="submission" date="2022-11" db="EMBL/GenBank/DDBJ databases">
        <title>Minimal conservation of predation-associated metabolite biosynthetic gene clusters underscores biosynthetic potential of Myxococcota including descriptions for ten novel species: Archangium lansinium sp. nov., Myxococcus landrumus sp. nov., Nannocystis bai.</title>
        <authorList>
            <person name="Ahearne A."/>
            <person name="Stevens C."/>
            <person name="Dowd S."/>
        </authorList>
    </citation>
    <scope>NUCLEOTIDE SEQUENCE [LARGE SCALE GENOMIC DNA]</scope>
    <source>
        <strain evidence="6 7">NCWAL01</strain>
    </source>
</reference>
<dbReference type="InterPro" id="IPR036649">
    <property type="entry name" value="Pyrophosphatase_sf"/>
</dbReference>
<sequence length="157" mass="17414">MPAPMPPEPKLFSLQALPSQPEVLIESPRWSMVKRRVDGSVDFVSPLPCPYNYGCIPSLLSDDGDPLDAVVLGPRLTRGQRLLVRRVGVVDFLDAGRGDPKVICCAGPFGPRDRAGLELFFSTYAHFKRALHRTRGQLADTRFRGWLLEPAKDARGM</sequence>
<dbReference type="SUPFAM" id="SSF50324">
    <property type="entry name" value="Inorganic pyrophosphatase"/>
    <property type="match status" value="1"/>
</dbReference>
<evidence type="ECO:0000256" key="2">
    <source>
        <dbReference type="ARBA" id="ARBA00012146"/>
    </source>
</evidence>
<evidence type="ECO:0000313" key="6">
    <source>
        <dbReference type="EMBL" id="MDC0714004.1"/>
    </source>
</evidence>
<protein>
    <recommendedName>
        <fullName evidence="2">inorganic diphosphatase</fullName>
        <ecNumber evidence="2">3.6.1.1</ecNumber>
    </recommendedName>
</protein>
<accession>A0ABT5DK95</accession>
<evidence type="ECO:0000256" key="4">
    <source>
        <dbReference type="ARBA" id="ARBA00022801"/>
    </source>
</evidence>
<comment type="caution">
    <text evidence="6">The sequence shown here is derived from an EMBL/GenBank/DDBJ whole genome shotgun (WGS) entry which is preliminary data.</text>
</comment>
<proteinExistence type="predicted"/>
<dbReference type="Gene3D" id="3.90.80.10">
    <property type="entry name" value="Inorganic pyrophosphatase"/>
    <property type="match status" value="1"/>
</dbReference>
<dbReference type="EC" id="3.6.1.1" evidence="2"/>
<keyword evidence="7" id="KW-1185">Reference proteome</keyword>
<evidence type="ECO:0000256" key="3">
    <source>
        <dbReference type="ARBA" id="ARBA00022723"/>
    </source>
</evidence>